<gene>
    <name evidence="4" type="ORF">SAMN04489810_1489</name>
</gene>
<accession>A0A1G7XNZ3</accession>
<evidence type="ECO:0000259" key="3">
    <source>
        <dbReference type="Pfam" id="PF10708"/>
    </source>
</evidence>
<dbReference type="OrthoDB" id="5065474at2"/>
<keyword evidence="2" id="KW-1133">Transmembrane helix</keyword>
<dbReference type="AlphaFoldDB" id="A0A1G7XNZ3"/>
<name>A0A1G7XNZ3_9MICO</name>
<dbReference type="STRING" id="370764.SAMN04489810_1489"/>
<feature type="compositionally biased region" description="Pro residues" evidence="1">
    <location>
        <begin position="84"/>
        <end position="93"/>
    </location>
</feature>
<keyword evidence="2" id="KW-0812">Transmembrane</keyword>
<sequence length="282" mass="29629">MATTPPGWYDDGRGALRWWDGQQWTEHVQTPDPDPAVDAPAEEQAPAAPTLEDGVSVEPAEPAVPSPDQPAASNDPDLAARPAEYPPSAPPGYPGGFTGGAAPAGGFIAATEPKKSKLWILWVVLGVVLLGIVILMAILIPVLIGVFGNATSGGGNGGASDADEAAAVAAVQLYDEAWRTVDCDKFVAATTEELRVALELTACEDFDVAATGFSESVENYQLTVTAVERDGDEISVQTSETYDSLYDEDGNPVEEPTPYEDRYDYTVVPSAGGWAVDDLDSN</sequence>
<protein>
    <recommendedName>
        <fullName evidence="3">DUF2510 domain-containing protein</fullName>
    </recommendedName>
</protein>
<organism evidence="4 5">
    <name type="scientific">Microbacterium pygmaeum</name>
    <dbReference type="NCBI Taxonomy" id="370764"/>
    <lineage>
        <taxon>Bacteria</taxon>
        <taxon>Bacillati</taxon>
        <taxon>Actinomycetota</taxon>
        <taxon>Actinomycetes</taxon>
        <taxon>Micrococcales</taxon>
        <taxon>Microbacteriaceae</taxon>
        <taxon>Microbacterium</taxon>
    </lineage>
</organism>
<keyword evidence="5" id="KW-1185">Reference proteome</keyword>
<feature type="transmembrane region" description="Helical" evidence="2">
    <location>
        <begin position="119"/>
        <end position="144"/>
    </location>
</feature>
<evidence type="ECO:0000256" key="1">
    <source>
        <dbReference type="SAM" id="MobiDB-lite"/>
    </source>
</evidence>
<dbReference type="RefSeq" id="WP_091488229.1">
    <property type="nucleotide sequence ID" value="NZ_LT629692.1"/>
</dbReference>
<keyword evidence="2" id="KW-0472">Membrane</keyword>
<reference evidence="4 5" key="1">
    <citation type="submission" date="2016-10" db="EMBL/GenBank/DDBJ databases">
        <authorList>
            <person name="de Groot N.N."/>
        </authorList>
    </citation>
    <scope>NUCLEOTIDE SEQUENCE [LARGE SCALE GENOMIC DNA]</scope>
    <source>
        <strain evidence="4 5">DSM 23142</strain>
    </source>
</reference>
<evidence type="ECO:0000256" key="2">
    <source>
        <dbReference type="SAM" id="Phobius"/>
    </source>
</evidence>
<feature type="domain" description="DUF2510" evidence="3">
    <location>
        <begin position="6"/>
        <end position="36"/>
    </location>
</feature>
<proteinExistence type="predicted"/>
<dbReference type="InterPro" id="IPR018929">
    <property type="entry name" value="DUF2510"/>
</dbReference>
<evidence type="ECO:0000313" key="5">
    <source>
        <dbReference type="Proteomes" id="UP000199009"/>
    </source>
</evidence>
<feature type="region of interest" description="Disordered" evidence="1">
    <location>
        <begin position="1"/>
        <end position="97"/>
    </location>
</feature>
<dbReference type="EMBL" id="LT629692">
    <property type="protein sequence ID" value="SDG85949.1"/>
    <property type="molecule type" value="Genomic_DNA"/>
</dbReference>
<feature type="compositionally biased region" description="Low complexity" evidence="1">
    <location>
        <begin position="28"/>
        <end position="50"/>
    </location>
</feature>
<dbReference type="Proteomes" id="UP000199009">
    <property type="component" value="Chromosome I"/>
</dbReference>
<evidence type="ECO:0000313" key="4">
    <source>
        <dbReference type="EMBL" id="SDG85949.1"/>
    </source>
</evidence>
<dbReference type="Pfam" id="PF10708">
    <property type="entry name" value="DUF2510"/>
    <property type="match status" value="1"/>
</dbReference>